<dbReference type="Proteomes" id="UP000326924">
    <property type="component" value="Unassembled WGS sequence"/>
</dbReference>
<evidence type="ECO:0000256" key="1">
    <source>
        <dbReference type="SAM" id="MobiDB-lite"/>
    </source>
</evidence>
<dbReference type="InParanoid" id="A0A5J5ELC3"/>
<feature type="region of interest" description="Disordered" evidence="1">
    <location>
        <begin position="1"/>
        <end position="70"/>
    </location>
</feature>
<comment type="caution">
    <text evidence="2">The sequence shown here is derived from an EMBL/GenBank/DDBJ whole genome shotgun (WGS) entry which is preliminary data.</text>
</comment>
<evidence type="ECO:0000313" key="2">
    <source>
        <dbReference type="EMBL" id="KAA8895879.1"/>
    </source>
</evidence>
<sequence>MARSDEPIPVLRVQSGKYWDTVDGQREVEDACSSEDEDAAQSEGHADGSAAGQGEVEASRQSKVPIALASSERVDAAHNIGHQHPDKGDAEGMDAEKGRHYVGYWLE</sequence>
<proteinExistence type="predicted"/>
<dbReference type="EMBL" id="VXIS01000238">
    <property type="protein sequence ID" value="KAA8895879.1"/>
    <property type="molecule type" value="Genomic_DNA"/>
</dbReference>
<keyword evidence="3" id="KW-1185">Reference proteome</keyword>
<accession>A0A5J5ELC3</accession>
<gene>
    <name evidence="2" type="ORF">FN846DRAFT_911263</name>
</gene>
<protein>
    <submittedName>
        <fullName evidence="2">Uncharacterized protein</fullName>
    </submittedName>
</protein>
<reference evidence="2 3" key="1">
    <citation type="submission" date="2019-09" db="EMBL/GenBank/DDBJ databases">
        <title>Draft genome of the ectomycorrhizal ascomycete Sphaerosporella brunnea.</title>
        <authorList>
            <consortium name="DOE Joint Genome Institute"/>
            <person name="Benucci G.M."/>
            <person name="Marozzi G."/>
            <person name="Antonielli L."/>
            <person name="Sanchez S."/>
            <person name="Marco P."/>
            <person name="Wang X."/>
            <person name="Falini L.B."/>
            <person name="Barry K."/>
            <person name="Haridas S."/>
            <person name="Lipzen A."/>
            <person name="Labutti K."/>
            <person name="Grigoriev I.V."/>
            <person name="Murat C."/>
            <person name="Martin F."/>
            <person name="Albertini E."/>
            <person name="Donnini D."/>
            <person name="Bonito G."/>
        </authorList>
    </citation>
    <scope>NUCLEOTIDE SEQUENCE [LARGE SCALE GENOMIC DNA]</scope>
    <source>
        <strain evidence="2 3">Sb_GMNB300</strain>
    </source>
</reference>
<organism evidence="2 3">
    <name type="scientific">Sphaerosporella brunnea</name>
    <dbReference type="NCBI Taxonomy" id="1250544"/>
    <lineage>
        <taxon>Eukaryota</taxon>
        <taxon>Fungi</taxon>
        <taxon>Dikarya</taxon>
        <taxon>Ascomycota</taxon>
        <taxon>Pezizomycotina</taxon>
        <taxon>Pezizomycetes</taxon>
        <taxon>Pezizales</taxon>
        <taxon>Pyronemataceae</taxon>
        <taxon>Sphaerosporella</taxon>
    </lineage>
</organism>
<feature type="compositionally biased region" description="Acidic residues" evidence="1">
    <location>
        <begin position="30"/>
        <end position="40"/>
    </location>
</feature>
<dbReference type="AlphaFoldDB" id="A0A5J5ELC3"/>
<name>A0A5J5ELC3_9PEZI</name>
<evidence type="ECO:0000313" key="3">
    <source>
        <dbReference type="Proteomes" id="UP000326924"/>
    </source>
</evidence>